<proteinExistence type="predicted"/>
<evidence type="ECO:0000313" key="2">
    <source>
        <dbReference type="EMBL" id="CAG9327302.1"/>
    </source>
</evidence>
<name>A0AAU9K282_9CILI</name>
<dbReference type="AlphaFoldDB" id="A0AAU9K282"/>
<comment type="caution">
    <text evidence="2">The sequence shown here is derived from an EMBL/GenBank/DDBJ whole genome shotgun (WGS) entry which is preliminary data.</text>
</comment>
<feature type="coiled-coil region" evidence="1">
    <location>
        <begin position="124"/>
        <end position="231"/>
    </location>
</feature>
<organism evidence="2 3">
    <name type="scientific">Blepharisma stoltei</name>
    <dbReference type="NCBI Taxonomy" id="1481888"/>
    <lineage>
        <taxon>Eukaryota</taxon>
        <taxon>Sar</taxon>
        <taxon>Alveolata</taxon>
        <taxon>Ciliophora</taxon>
        <taxon>Postciliodesmatophora</taxon>
        <taxon>Heterotrichea</taxon>
        <taxon>Heterotrichida</taxon>
        <taxon>Blepharismidae</taxon>
        <taxon>Blepharisma</taxon>
    </lineage>
</organism>
<gene>
    <name evidence="2" type="ORF">BSTOLATCC_MIC43342</name>
</gene>
<keyword evidence="1" id="KW-0175">Coiled coil</keyword>
<dbReference type="EMBL" id="CAJZBQ010000043">
    <property type="protein sequence ID" value="CAG9327302.1"/>
    <property type="molecule type" value="Genomic_DNA"/>
</dbReference>
<dbReference type="Proteomes" id="UP001162131">
    <property type="component" value="Unassembled WGS sequence"/>
</dbReference>
<evidence type="ECO:0000313" key="3">
    <source>
        <dbReference type="Proteomes" id="UP001162131"/>
    </source>
</evidence>
<feature type="coiled-coil region" evidence="1">
    <location>
        <begin position="11"/>
        <end position="98"/>
    </location>
</feature>
<accession>A0AAU9K282</accession>
<evidence type="ECO:0000256" key="1">
    <source>
        <dbReference type="SAM" id="Coils"/>
    </source>
</evidence>
<feature type="coiled-coil region" evidence="1">
    <location>
        <begin position="285"/>
        <end position="529"/>
    </location>
</feature>
<reference evidence="2" key="1">
    <citation type="submission" date="2021-09" db="EMBL/GenBank/DDBJ databases">
        <authorList>
            <consortium name="AG Swart"/>
            <person name="Singh M."/>
            <person name="Singh A."/>
            <person name="Seah K."/>
            <person name="Emmerich C."/>
        </authorList>
    </citation>
    <scope>NUCLEOTIDE SEQUENCE</scope>
    <source>
        <strain evidence="2">ATCC30299</strain>
    </source>
</reference>
<protein>
    <submittedName>
        <fullName evidence="2">Uncharacterized protein</fullName>
    </submittedName>
</protein>
<sequence>MGAYEPLLEENNELRKALSSTKELVERYRSDNENLRRMHEDFKLHHERLKKECQESQAKCIEAVKSRRETESYYENYVQRLKNSIEQGKKEFDEMQAKMMPPVDNEILRLKLVEEIEGPMKIAIENKVEECSRLQDIVNDLKRNLELLQLQYGSYRSEAEKELRDMKDRHNSEVNQYFKEVQQLQERLEDASDKDIIRALKKERDEFKLRVEKLFEECDEIRKSRDAIKNEKNDLMIRYNHDVEEEKNKQRILNIDKDKFAIQNKDLQEQLYKLRLTHDAKLQEILTLKKDIETLTASLEASESQANYYKEEAAEYQHKLQEKDSQIEMRARELSKAEREKYQKEKEEKEKLQRKIDELAAKERELSSQLNSTESDLKYELDSVKQENRNIKDNMKLLESKLEAAKNESEMLRNSKELKEHDSDKVEEEFKILQEKYTELSRREKDAVLQKNALEEKLGRLEEDLRRGGNPQAFENLKSEFIKLEQKLNVAKAKVSEYKQKVRHGNEKLNELGLKLVQSEKERQNLLRQSK</sequence>
<keyword evidence="3" id="KW-1185">Reference proteome</keyword>